<accession>A0A2T5VAR6</accession>
<dbReference type="AlphaFoldDB" id="A0A2T5VAR6"/>
<sequence length="263" mass="28443">MSVEGEGVLSRWSRLKRGEKTVREHAGETEREVARDAGKDTGRDAGRSAGRGGVQEAAGDVTPADVLPSCGIEVQDAGSAAGVVENAGSVHDCESDDDAARVPVRMLGEDDLPAIDSLTARSDFTVFLQRNVPAHLHKLAMRKLWRSDPVLANLDGLNDYDTDYTIKEVWDIAAQSADDLARGAKRLTVSDLRAKETEARRKAEFERRGKPAASGRKAEEVLSNTPDREPRAIADVEPHMAENGRLSQIEREPPPQADGEADG</sequence>
<evidence type="ECO:0000256" key="1">
    <source>
        <dbReference type="SAM" id="MobiDB-lite"/>
    </source>
</evidence>
<reference evidence="2 3" key="1">
    <citation type="submission" date="2018-04" db="EMBL/GenBank/DDBJ databases">
        <title>Genomic Encyclopedia of Archaeal and Bacterial Type Strains, Phase II (KMG-II): from individual species to whole genera.</title>
        <authorList>
            <person name="Goeker M."/>
        </authorList>
    </citation>
    <scope>NUCLEOTIDE SEQUENCE [LARGE SCALE GENOMIC DNA]</scope>
    <source>
        <strain evidence="2 3">DSM 23382</strain>
    </source>
</reference>
<dbReference type="InterPro" id="IPR021735">
    <property type="entry name" value="DUF3306"/>
</dbReference>
<protein>
    <submittedName>
        <fullName evidence="2">Uncharacterized protein DUF3306</fullName>
    </submittedName>
</protein>
<evidence type="ECO:0000313" key="2">
    <source>
        <dbReference type="EMBL" id="PTW60838.1"/>
    </source>
</evidence>
<gene>
    <name evidence="2" type="ORF">C8N35_10317</name>
</gene>
<proteinExistence type="predicted"/>
<evidence type="ECO:0000313" key="3">
    <source>
        <dbReference type="Proteomes" id="UP000244081"/>
    </source>
</evidence>
<feature type="region of interest" description="Disordered" evidence="1">
    <location>
        <begin position="1"/>
        <end position="61"/>
    </location>
</feature>
<feature type="compositionally biased region" description="Basic and acidic residues" evidence="1">
    <location>
        <begin position="197"/>
        <end position="209"/>
    </location>
</feature>
<feature type="compositionally biased region" description="Basic and acidic residues" evidence="1">
    <location>
        <begin position="216"/>
        <end position="253"/>
    </location>
</feature>
<comment type="caution">
    <text evidence="2">The sequence shown here is derived from an EMBL/GenBank/DDBJ whole genome shotgun (WGS) entry which is preliminary data.</text>
</comment>
<dbReference type="Proteomes" id="UP000244081">
    <property type="component" value="Unassembled WGS sequence"/>
</dbReference>
<dbReference type="EMBL" id="QAYG01000003">
    <property type="protein sequence ID" value="PTW60838.1"/>
    <property type="molecule type" value="Genomic_DNA"/>
</dbReference>
<organism evidence="2 3">
    <name type="scientific">Breoghania corrubedonensis</name>
    <dbReference type="NCBI Taxonomy" id="665038"/>
    <lineage>
        <taxon>Bacteria</taxon>
        <taxon>Pseudomonadati</taxon>
        <taxon>Pseudomonadota</taxon>
        <taxon>Alphaproteobacteria</taxon>
        <taxon>Hyphomicrobiales</taxon>
        <taxon>Stappiaceae</taxon>
        <taxon>Breoghania</taxon>
    </lineage>
</organism>
<dbReference type="Pfam" id="PF11748">
    <property type="entry name" value="DUF3306"/>
    <property type="match status" value="1"/>
</dbReference>
<name>A0A2T5VAR6_9HYPH</name>
<dbReference type="OrthoDB" id="8100830at2"/>
<feature type="compositionally biased region" description="Basic and acidic residues" evidence="1">
    <location>
        <begin position="16"/>
        <end position="46"/>
    </location>
</feature>
<feature type="region of interest" description="Disordered" evidence="1">
    <location>
        <begin position="197"/>
        <end position="263"/>
    </location>
</feature>
<keyword evidence="3" id="KW-1185">Reference proteome</keyword>
<dbReference type="RefSeq" id="WP_107989680.1">
    <property type="nucleotide sequence ID" value="NZ_QAYG01000003.1"/>
</dbReference>